<comment type="caution">
    <text evidence="9">The sequence shown here is derived from an EMBL/GenBank/DDBJ whole genome shotgun (WGS) entry which is preliminary data.</text>
</comment>
<feature type="active site" description="Nucleophile" evidence="3">
    <location>
        <position position="268"/>
    </location>
</feature>
<dbReference type="GO" id="GO:0017040">
    <property type="term" value="F:N-acylsphingosine amidohydrolase activity"/>
    <property type="evidence" value="ECO:0007669"/>
    <property type="project" value="UniProtKB-UniRule"/>
</dbReference>
<dbReference type="PANTHER" id="PTHR12670:SF1">
    <property type="entry name" value="NEUTRAL CERAMIDASE"/>
    <property type="match status" value="1"/>
</dbReference>
<feature type="binding site" evidence="4">
    <location>
        <position position="456"/>
    </location>
    <ligand>
        <name>Zn(2+)</name>
        <dbReference type="ChEBI" id="CHEBI:29105"/>
    </ligand>
</feature>
<dbReference type="Proteomes" id="UP000605846">
    <property type="component" value="Unassembled WGS sequence"/>
</dbReference>
<dbReference type="PANTHER" id="PTHR12670">
    <property type="entry name" value="CERAMIDASE"/>
    <property type="match status" value="1"/>
</dbReference>
<keyword evidence="5" id="KW-0443">Lipid metabolism</keyword>
<sequence length="634" mass="70070">MFFSPIFLALYAATVAAYQIGTGIADITGPVTDILFMGYANLSQTGEGILQRLYARAFIVADNDKRIVFVNTDTQSMGEIVKQRVIAGLQDLYGDLYTEQNVMLSSTHSHSGMGGYLQYTLYEISVLGWIEETTRPMVNGIVRSIIQAHNNLEEGSVTLSRGELLNTNINRSPAAYLLNPVEERSQYKYDVDKDMTMLGFKGLQSKQDLGLISWFAVHGVSVNGTNRLVNGDNKGYAAYAVERKINQGLPGKGPFVAAFAQANEGDVSPNTLGAFCTGTNIPCDGSRDTRCPSGSTCSGRGPAWQVSDYESNRIIGQNQADKALELFLQQPLTVLNGPIDYRQMFWDITNETLRRSDGSISGSLCLPAMGYAFAAGTTDGPALDGFYQNTTEGVRFWDTIKNFIRKPTKEQIECQKPKPILLDTGEIKIPYDWQPKILDIQLLRIGNVFIAGVPSEMTTMSGRRLRQAIKAVLEKHGVGENITVIQSGPANGYASYCTTYEEYQMQRYEGASTPYGPHTLEAYIQAFEVLATAMATGKPVSGLPSIPDYTKRAFHWLPRLGGDRPKLFRNFGDVIRDVHPVYLRTTRPTVTAVFVAGNPRNDVMAEKTFLTVERKDESSGEWKVVRTDSDYDTM</sequence>
<dbReference type="EC" id="3.5.1.23" evidence="5"/>
<organism evidence="9 10">
    <name type="scientific">Apophysomyces ossiformis</name>
    <dbReference type="NCBI Taxonomy" id="679940"/>
    <lineage>
        <taxon>Eukaryota</taxon>
        <taxon>Fungi</taxon>
        <taxon>Fungi incertae sedis</taxon>
        <taxon>Mucoromycota</taxon>
        <taxon>Mucoromycotina</taxon>
        <taxon>Mucoromycetes</taxon>
        <taxon>Mucorales</taxon>
        <taxon>Mucorineae</taxon>
        <taxon>Mucoraceae</taxon>
        <taxon>Apophysomyces</taxon>
    </lineage>
</organism>
<dbReference type="InterPro" id="IPR038445">
    <property type="entry name" value="NCDase_C_sf"/>
</dbReference>
<accession>A0A8H7EUW4</accession>
<feature type="binding site" evidence="4">
    <location>
        <position position="496"/>
    </location>
    <ligand>
        <name>Zn(2+)</name>
        <dbReference type="ChEBI" id="CHEBI:29105"/>
    </ligand>
</feature>
<keyword evidence="4" id="KW-0862">Zinc</keyword>
<keyword evidence="2 5" id="KW-0378">Hydrolase</keyword>
<evidence type="ECO:0000259" key="7">
    <source>
        <dbReference type="Pfam" id="PF04734"/>
    </source>
</evidence>
<dbReference type="InterPro" id="IPR006823">
    <property type="entry name" value="Ceramidase_alk"/>
</dbReference>
<dbReference type="Pfam" id="PF17048">
    <property type="entry name" value="Ceramidse_alk_C"/>
    <property type="match status" value="1"/>
</dbReference>
<reference evidence="9" key="1">
    <citation type="submission" date="2020-01" db="EMBL/GenBank/DDBJ databases">
        <title>Genome Sequencing of Three Apophysomyces-Like Fungal Strains Confirms a Novel Fungal Genus in the Mucoromycota with divergent Burkholderia-like Endosymbiotic Bacteria.</title>
        <authorList>
            <person name="Stajich J.E."/>
            <person name="Macias A.M."/>
            <person name="Carter-House D."/>
            <person name="Lovett B."/>
            <person name="Kasson L.R."/>
            <person name="Berry K."/>
            <person name="Grigoriev I."/>
            <person name="Chang Y."/>
            <person name="Spatafora J."/>
            <person name="Kasson M.T."/>
        </authorList>
    </citation>
    <scope>NUCLEOTIDE SEQUENCE</scope>
    <source>
        <strain evidence="9">NRRL A-21654</strain>
    </source>
</reference>
<protein>
    <recommendedName>
        <fullName evidence="5">Neutral ceramidase</fullName>
        <ecNumber evidence="5">3.5.1.23</ecNumber>
    </recommendedName>
</protein>
<evidence type="ECO:0000256" key="4">
    <source>
        <dbReference type="PIRSR" id="PIRSR606823-2"/>
    </source>
</evidence>
<dbReference type="GO" id="GO:0046514">
    <property type="term" value="P:ceramide catabolic process"/>
    <property type="evidence" value="ECO:0007669"/>
    <property type="project" value="InterPro"/>
</dbReference>
<evidence type="ECO:0000313" key="9">
    <source>
        <dbReference type="EMBL" id="KAF7729413.1"/>
    </source>
</evidence>
<dbReference type="InterPro" id="IPR031329">
    <property type="entry name" value="NEUT/ALK_ceramidase_N"/>
</dbReference>
<feature type="signal peptide" evidence="6">
    <location>
        <begin position="1"/>
        <end position="17"/>
    </location>
</feature>
<feature type="domain" description="Neutral/alkaline non-lysosomal ceramidase C-terminal" evidence="8">
    <location>
        <begin position="528"/>
        <end position="633"/>
    </location>
</feature>
<dbReference type="EMBL" id="JABAYA010000025">
    <property type="protein sequence ID" value="KAF7729413.1"/>
    <property type="molecule type" value="Genomic_DNA"/>
</dbReference>
<evidence type="ECO:0000259" key="8">
    <source>
        <dbReference type="Pfam" id="PF17048"/>
    </source>
</evidence>
<keyword evidence="6" id="KW-0732">Signal</keyword>
<evidence type="ECO:0000256" key="1">
    <source>
        <dbReference type="ARBA" id="ARBA00009835"/>
    </source>
</evidence>
<feature type="binding site" evidence="4">
    <location>
        <position position="218"/>
    </location>
    <ligand>
        <name>Zn(2+)</name>
        <dbReference type="ChEBI" id="CHEBI:29105"/>
    </ligand>
</feature>
<dbReference type="GO" id="GO:0016020">
    <property type="term" value="C:membrane"/>
    <property type="evidence" value="ECO:0007669"/>
    <property type="project" value="GOC"/>
</dbReference>
<comment type="catalytic activity">
    <reaction evidence="5">
        <text>an N-acylsphing-4-enine + H2O = sphing-4-enine + a fatty acid</text>
        <dbReference type="Rhea" id="RHEA:20856"/>
        <dbReference type="ChEBI" id="CHEBI:15377"/>
        <dbReference type="ChEBI" id="CHEBI:28868"/>
        <dbReference type="ChEBI" id="CHEBI:52639"/>
        <dbReference type="ChEBI" id="CHEBI:57756"/>
        <dbReference type="EC" id="3.5.1.23"/>
    </reaction>
</comment>
<dbReference type="Pfam" id="PF04734">
    <property type="entry name" value="Ceramidase_alk"/>
    <property type="match status" value="1"/>
</dbReference>
<evidence type="ECO:0000256" key="5">
    <source>
        <dbReference type="RuleBase" id="RU366019"/>
    </source>
</evidence>
<dbReference type="Gene3D" id="2.60.40.2300">
    <property type="entry name" value="Neutral/alkaline non-lysosomal ceramidase, C-terminal domain"/>
    <property type="match status" value="1"/>
</dbReference>
<dbReference type="GO" id="GO:0046512">
    <property type="term" value="P:sphingosine biosynthetic process"/>
    <property type="evidence" value="ECO:0007669"/>
    <property type="project" value="TreeGrafter"/>
</dbReference>
<dbReference type="AlphaFoldDB" id="A0A8H7EUW4"/>
<comment type="similarity">
    <text evidence="1 5">Belongs to the neutral ceramidase family.</text>
</comment>
<dbReference type="InterPro" id="IPR031331">
    <property type="entry name" value="NEUT/ALK_ceramidase_C"/>
</dbReference>
<dbReference type="OrthoDB" id="191371at2759"/>
<name>A0A8H7EUW4_9FUNG</name>
<proteinExistence type="inferred from homology"/>
<gene>
    <name evidence="9" type="ORF">EC973_004392</name>
</gene>
<dbReference type="GO" id="GO:0046872">
    <property type="term" value="F:metal ion binding"/>
    <property type="evidence" value="ECO:0007669"/>
    <property type="project" value="UniProtKB-KW"/>
</dbReference>
<keyword evidence="5" id="KW-0746">Sphingolipid metabolism</keyword>
<keyword evidence="4" id="KW-0479">Metal-binding</keyword>
<comment type="cofactor">
    <cofactor evidence="4">
        <name>Zn(2+)</name>
        <dbReference type="ChEBI" id="CHEBI:29105"/>
    </cofactor>
    <text evidence="4">Binds 1 zinc ion per subunit.</text>
</comment>
<evidence type="ECO:0000256" key="2">
    <source>
        <dbReference type="ARBA" id="ARBA00022801"/>
    </source>
</evidence>
<keyword evidence="10" id="KW-1185">Reference proteome</keyword>
<dbReference type="GO" id="GO:0042759">
    <property type="term" value="P:long-chain fatty acid biosynthetic process"/>
    <property type="evidence" value="ECO:0007669"/>
    <property type="project" value="TreeGrafter"/>
</dbReference>
<feature type="domain" description="Neutral/alkaline non-lysosomal ceramidase N-terminal" evidence="7">
    <location>
        <begin position="18"/>
        <end position="525"/>
    </location>
</feature>
<feature type="binding site" evidence="4">
    <location>
        <position position="108"/>
    </location>
    <ligand>
        <name>Zn(2+)</name>
        <dbReference type="ChEBI" id="CHEBI:29105"/>
    </ligand>
</feature>
<evidence type="ECO:0000313" key="10">
    <source>
        <dbReference type="Proteomes" id="UP000605846"/>
    </source>
</evidence>
<evidence type="ECO:0000256" key="3">
    <source>
        <dbReference type="PIRSR" id="PIRSR606823-1"/>
    </source>
</evidence>
<evidence type="ECO:0000256" key="6">
    <source>
        <dbReference type="SAM" id="SignalP"/>
    </source>
</evidence>
<dbReference type="GO" id="GO:0005576">
    <property type="term" value="C:extracellular region"/>
    <property type="evidence" value="ECO:0007669"/>
    <property type="project" value="TreeGrafter"/>
</dbReference>
<feature type="chain" id="PRO_5034933679" description="Neutral ceramidase" evidence="6">
    <location>
        <begin position="18"/>
        <end position="634"/>
    </location>
</feature>